<name>A0A432ZSF6_9GAMM</name>
<proteinExistence type="predicted"/>
<organism evidence="3 4">
    <name type="scientific">Idiomarina tyrosinivorans</name>
    <dbReference type="NCBI Taxonomy" id="1445662"/>
    <lineage>
        <taxon>Bacteria</taxon>
        <taxon>Pseudomonadati</taxon>
        <taxon>Pseudomonadota</taxon>
        <taxon>Gammaproteobacteria</taxon>
        <taxon>Alteromonadales</taxon>
        <taxon>Idiomarinaceae</taxon>
        <taxon>Idiomarina</taxon>
    </lineage>
</organism>
<sequence>MSEQPQQPNDDYSEQRSGNRGTIWGVVIILVLAAAAAVWWFVNQDAEPKAPAKTTMEIPQQPQEKTVEPEPEPEPQAPAMEEASTDEDDQTAMAAEPEPEPEVVLPELGESTPTVLQRLDTSDMNIQPLKSSQLIRDAVVLVDNLRNGLVVRDRTIVQRPEGRFSVVEVDDKLYIDEVSYHRYDTLVDWFVSLDPQALVDNLDYFYPLVEEAYGDIGYPDKPFTESLLEAINVLLDTPVPDSLVEVKDDQVMYTYADPALEALPPAQKQLLRMGPANIQRVKKQLRNIKAALQQSEVSQ</sequence>
<dbReference type="OrthoDB" id="5502479at2"/>
<feature type="transmembrane region" description="Helical" evidence="2">
    <location>
        <begin position="21"/>
        <end position="42"/>
    </location>
</feature>
<protein>
    <submittedName>
        <fullName evidence="3">DUF3014 domain-containing protein</fullName>
    </submittedName>
</protein>
<evidence type="ECO:0000256" key="2">
    <source>
        <dbReference type="SAM" id="Phobius"/>
    </source>
</evidence>
<keyword evidence="2" id="KW-0812">Transmembrane</keyword>
<dbReference type="Pfam" id="PF11219">
    <property type="entry name" value="DUF3014"/>
    <property type="match status" value="1"/>
</dbReference>
<evidence type="ECO:0000313" key="4">
    <source>
        <dbReference type="Proteomes" id="UP000287996"/>
    </source>
</evidence>
<gene>
    <name evidence="3" type="ORF">CWI84_04045</name>
</gene>
<dbReference type="InterPro" id="IPR021382">
    <property type="entry name" value="DUF3014"/>
</dbReference>
<comment type="caution">
    <text evidence="3">The sequence shown here is derived from an EMBL/GenBank/DDBJ whole genome shotgun (WGS) entry which is preliminary data.</text>
</comment>
<evidence type="ECO:0000256" key="1">
    <source>
        <dbReference type="SAM" id="MobiDB-lite"/>
    </source>
</evidence>
<feature type="region of interest" description="Disordered" evidence="1">
    <location>
        <begin position="50"/>
        <end position="105"/>
    </location>
</feature>
<reference evidence="3 4" key="1">
    <citation type="journal article" date="2011" name="Front. Microbiol.">
        <title>Genomic signatures of strain selection and enhancement in Bacillus atrophaeus var. globigii, a historical biowarfare simulant.</title>
        <authorList>
            <person name="Gibbons H.S."/>
            <person name="Broomall S.M."/>
            <person name="McNew L.A."/>
            <person name="Daligault H."/>
            <person name="Chapman C."/>
            <person name="Bruce D."/>
            <person name="Karavis M."/>
            <person name="Krepps M."/>
            <person name="McGregor P.A."/>
            <person name="Hong C."/>
            <person name="Park K.H."/>
            <person name="Akmal A."/>
            <person name="Feldman A."/>
            <person name="Lin J.S."/>
            <person name="Chang W.E."/>
            <person name="Higgs B.W."/>
            <person name="Demirev P."/>
            <person name="Lindquist J."/>
            <person name="Liem A."/>
            <person name="Fochler E."/>
            <person name="Read T.D."/>
            <person name="Tapia R."/>
            <person name="Johnson S."/>
            <person name="Bishop-Lilly K.A."/>
            <person name="Detter C."/>
            <person name="Han C."/>
            <person name="Sozhamannan S."/>
            <person name="Rosenzweig C.N."/>
            <person name="Skowronski E.W."/>
        </authorList>
    </citation>
    <scope>NUCLEOTIDE SEQUENCE [LARGE SCALE GENOMIC DNA]</scope>
    <source>
        <strain evidence="3 4">CC-PW-9</strain>
    </source>
</reference>
<dbReference type="AlphaFoldDB" id="A0A432ZSF6"/>
<evidence type="ECO:0000313" key="3">
    <source>
        <dbReference type="EMBL" id="RUO80766.1"/>
    </source>
</evidence>
<accession>A0A432ZSF6</accession>
<dbReference type="RefSeq" id="WP_126841297.1">
    <property type="nucleotide sequence ID" value="NZ_PIQH01000003.1"/>
</dbReference>
<keyword evidence="2" id="KW-0472">Membrane</keyword>
<keyword evidence="4" id="KW-1185">Reference proteome</keyword>
<keyword evidence="2" id="KW-1133">Transmembrane helix</keyword>
<dbReference type="EMBL" id="PIQH01000003">
    <property type="protein sequence ID" value="RUO80766.1"/>
    <property type="molecule type" value="Genomic_DNA"/>
</dbReference>
<dbReference type="Proteomes" id="UP000287996">
    <property type="component" value="Unassembled WGS sequence"/>
</dbReference>